<dbReference type="Proteomes" id="UP000008021">
    <property type="component" value="Chromosome 11"/>
</dbReference>
<dbReference type="Gramene" id="OMERI11G12110.1">
    <property type="protein sequence ID" value="OMERI11G12110.1"/>
    <property type="gene ID" value="OMERI11G12110"/>
</dbReference>
<protein>
    <submittedName>
        <fullName evidence="2">Uncharacterized protein</fullName>
    </submittedName>
</protein>
<dbReference type="AlphaFoldDB" id="A0A0E0F622"/>
<keyword evidence="3" id="KW-1185">Reference proteome</keyword>
<evidence type="ECO:0000313" key="2">
    <source>
        <dbReference type="EnsemblPlants" id="OMERI11G12110.1"/>
    </source>
</evidence>
<reference evidence="2" key="2">
    <citation type="submission" date="2018-05" db="EMBL/GenBank/DDBJ databases">
        <title>OmerRS3 (Oryza meridionalis Reference Sequence Version 3).</title>
        <authorList>
            <person name="Zhang J."/>
            <person name="Kudrna D."/>
            <person name="Lee S."/>
            <person name="Talag J."/>
            <person name="Welchert J."/>
            <person name="Wing R.A."/>
        </authorList>
    </citation>
    <scope>NUCLEOTIDE SEQUENCE [LARGE SCALE GENOMIC DNA]</scope>
    <source>
        <strain evidence="2">cv. OR44</strain>
    </source>
</reference>
<evidence type="ECO:0000313" key="3">
    <source>
        <dbReference type="Proteomes" id="UP000008021"/>
    </source>
</evidence>
<accession>A0A0E0F622</accession>
<feature type="region of interest" description="Disordered" evidence="1">
    <location>
        <begin position="16"/>
        <end position="91"/>
    </location>
</feature>
<dbReference type="EnsemblPlants" id="OMERI11G12110.1">
    <property type="protein sequence ID" value="OMERI11G12110.1"/>
    <property type="gene ID" value="OMERI11G12110"/>
</dbReference>
<name>A0A0E0F622_9ORYZ</name>
<dbReference type="HOGENOM" id="CLU_2430732_0_0_1"/>
<proteinExistence type="predicted"/>
<reference evidence="2" key="1">
    <citation type="submission" date="2015-04" db="UniProtKB">
        <authorList>
            <consortium name="EnsemblPlants"/>
        </authorList>
    </citation>
    <scope>IDENTIFICATION</scope>
</reference>
<organism evidence="2">
    <name type="scientific">Oryza meridionalis</name>
    <dbReference type="NCBI Taxonomy" id="40149"/>
    <lineage>
        <taxon>Eukaryota</taxon>
        <taxon>Viridiplantae</taxon>
        <taxon>Streptophyta</taxon>
        <taxon>Embryophyta</taxon>
        <taxon>Tracheophyta</taxon>
        <taxon>Spermatophyta</taxon>
        <taxon>Magnoliopsida</taxon>
        <taxon>Liliopsida</taxon>
        <taxon>Poales</taxon>
        <taxon>Poaceae</taxon>
        <taxon>BOP clade</taxon>
        <taxon>Oryzoideae</taxon>
        <taxon>Oryzeae</taxon>
        <taxon>Oryzinae</taxon>
        <taxon>Oryza</taxon>
    </lineage>
</organism>
<evidence type="ECO:0000256" key="1">
    <source>
        <dbReference type="SAM" id="MobiDB-lite"/>
    </source>
</evidence>
<sequence length="91" mass="10314">MARRHLLFAGADLFAAADPPTPCSRRRIWPPPGAQQQVHTPRCSRWWIRPRGRSSVSRGNGGGDGGKVDDGEDEKNGRRRRKKRLRWGLTK</sequence>
<feature type="compositionally biased region" description="Basic residues" evidence="1">
    <location>
        <begin position="77"/>
        <end position="91"/>
    </location>
</feature>